<dbReference type="Proteomes" id="UP000479773">
    <property type="component" value="Unassembled WGS sequence"/>
</dbReference>
<accession>A0A2M9UUN9</accession>
<dbReference type="RefSeq" id="WP_032580351.1">
    <property type="nucleotide sequence ID" value="NZ_CP117955.1"/>
</dbReference>
<reference evidence="2 3" key="2">
    <citation type="journal article" date="2016" name="PLoS ONE">
        <title>Genomic Diversity of Enterotoxigenic Strains of Bacteroides fragilis.</title>
        <authorList>
            <person name="Pierce J.V."/>
            <person name="Bernstein H.D."/>
        </authorList>
    </citation>
    <scope>NUCLEOTIDE SEQUENCE [LARGE SCALE GENOMIC DNA]</scope>
    <source>
        <strain evidence="2 3">20793-3</strain>
    </source>
</reference>
<proteinExistence type="predicted"/>
<sequence>MITDDLIRKRFIHDTISQGINQIYAIQENVVQANLKTQSGQLKAHLSRRPFSFTESDSWEEFFIRIFPYLRFLDINYRRGSDRISRHIRSNLALYNRAIRGVLYHETFPQIRYGFNDEIRNSIRQELEQALQHETPNS</sequence>
<comment type="caution">
    <text evidence="1">The sequence shown here is derived from an EMBL/GenBank/DDBJ whole genome shotgun (WGS) entry which is preliminary data.</text>
</comment>
<reference evidence="2" key="1">
    <citation type="submission" date="2015-08" db="EMBL/GenBank/DDBJ databases">
        <authorList>
            <person name="Pierce J."/>
            <person name="Bernstein H."/>
        </authorList>
    </citation>
    <scope>NUCLEOTIDE SEQUENCE</scope>
    <source>
        <strain evidence="2">20793-3</strain>
    </source>
</reference>
<evidence type="ECO:0000313" key="4">
    <source>
        <dbReference type="Proteomes" id="UP000479773"/>
    </source>
</evidence>
<evidence type="ECO:0000313" key="2">
    <source>
        <dbReference type="EMBL" id="OCR28312.1"/>
    </source>
</evidence>
<dbReference type="EMBL" id="VWEQ01000001">
    <property type="protein sequence ID" value="KAA4756551.1"/>
    <property type="molecule type" value="Genomic_DNA"/>
</dbReference>
<evidence type="ECO:0000313" key="1">
    <source>
        <dbReference type="EMBL" id="KAA4756551.1"/>
    </source>
</evidence>
<protein>
    <submittedName>
        <fullName evidence="1">Uncharacterized protein</fullName>
    </submittedName>
</protein>
<name>A0A2M9UUN9_BACFG</name>
<dbReference type="AlphaFoldDB" id="A0A2M9UUN9"/>
<gene>
    <name evidence="2" type="ORF">AC094_35760</name>
    <name evidence="1" type="ORF">F3B44_02045</name>
</gene>
<reference evidence="1 4" key="3">
    <citation type="journal article" date="2019" name="Nat. Med.">
        <title>A library of human gut bacterial isolates paired with longitudinal multiomics data enables mechanistic microbiome research.</title>
        <authorList>
            <person name="Poyet M."/>
            <person name="Groussin M."/>
            <person name="Gibbons S.M."/>
            <person name="Avila-Pacheco J."/>
            <person name="Jiang X."/>
            <person name="Kearney S.M."/>
            <person name="Perrotta A.R."/>
            <person name="Berdy B."/>
            <person name="Zhao S."/>
            <person name="Lieberman T.D."/>
            <person name="Swanson P.K."/>
            <person name="Smith M."/>
            <person name="Roesemann S."/>
            <person name="Alexander J.E."/>
            <person name="Rich S.A."/>
            <person name="Livny J."/>
            <person name="Vlamakis H."/>
            <person name="Clish C."/>
            <person name="Bullock K."/>
            <person name="Deik A."/>
            <person name="Scott J."/>
            <person name="Pierce K.A."/>
            <person name="Xavier R.J."/>
            <person name="Alm E.J."/>
        </authorList>
    </citation>
    <scope>NUCLEOTIDE SEQUENCE [LARGE SCALE GENOMIC DNA]</scope>
    <source>
        <strain evidence="1 4">BIOML-A106</strain>
    </source>
</reference>
<dbReference type="Proteomes" id="UP000093197">
    <property type="component" value="Unassembled WGS sequence"/>
</dbReference>
<evidence type="ECO:0000313" key="3">
    <source>
        <dbReference type="Proteomes" id="UP000093197"/>
    </source>
</evidence>
<organism evidence="1 4">
    <name type="scientific">Bacteroides fragilis</name>
    <dbReference type="NCBI Taxonomy" id="817"/>
    <lineage>
        <taxon>Bacteria</taxon>
        <taxon>Pseudomonadati</taxon>
        <taxon>Bacteroidota</taxon>
        <taxon>Bacteroidia</taxon>
        <taxon>Bacteroidales</taxon>
        <taxon>Bacteroidaceae</taxon>
        <taxon>Bacteroides</taxon>
    </lineage>
</organism>
<dbReference type="EMBL" id="LIDT01000038">
    <property type="protein sequence ID" value="OCR28312.1"/>
    <property type="molecule type" value="Genomic_DNA"/>
</dbReference>